<evidence type="ECO:0000256" key="4">
    <source>
        <dbReference type="ARBA" id="ARBA00022692"/>
    </source>
</evidence>
<feature type="transmembrane region" description="Helical" evidence="7">
    <location>
        <begin position="138"/>
        <end position="156"/>
    </location>
</feature>
<name>A0A645A2Y3_9ZZZZ</name>
<evidence type="ECO:0000313" key="8">
    <source>
        <dbReference type="EMBL" id="MPM47088.1"/>
    </source>
</evidence>
<dbReference type="EMBL" id="VSSQ01011534">
    <property type="protein sequence ID" value="MPM47088.1"/>
    <property type="molecule type" value="Genomic_DNA"/>
</dbReference>
<evidence type="ECO:0000256" key="2">
    <source>
        <dbReference type="ARBA" id="ARBA00005262"/>
    </source>
</evidence>
<evidence type="ECO:0000256" key="7">
    <source>
        <dbReference type="SAM" id="Phobius"/>
    </source>
</evidence>
<dbReference type="GO" id="GO:0005886">
    <property type="term" value="C:plasma membrane"/>
    <property type="evidence" value="ECO:0007669"/>
    <property type="project" value="UniProtKB-SubCell"/>
</dbReference>
<comment type="subcellular location">
    <subcellularLocation>
        <location evidence="1">Cell membrane</location>
        <topology evidence="1">Multi-pass membrane protein</topology>
    </subcellularLocation>
</comment>
<dbReference type="GO" id="GO:0015109">
    <property type="term" value="F:chromate transmembrane transporter activity"/>
    <property type="evidence" value="ECO:0007669"/>
    <property type="project" value="InterPro"/>
</dbReference>
<evidence type="ECO:0000256" key="5">
    <source>
        <dbReference type="ARBA" id="ARBA00022989"/>
    </source>
</evidence>
<gene>
    <name evidence="8" type="primary">srpC_21</name>
    <name evidence="8" type="ORF">SDC9_93796</name>
</gene>
<keyword evidence="4 7" id="KW-0812">Transmembrane</keyword>
<proteinExistence type="inferred from homology"/>
<evidence type="ECO:0000256" key="3">
    <source>
        <dbReference type="ARBA" id="ARBA00022475"/>
    </source>
</evidence>
<evidence type="ECO:0000256" key="6">
    <source>
        <dbReference type="ARBA" id="ARBA00023136"/>
    </source>
</evidence>
<dbReference type="InterPro" id="IPR003370">
    <property type="entry name" value="Chromate_transpt"/>
</dbReference>
<protein>
    <submittedName>
        <fullName evidence="8">Putative chromate transport protein</fullName>
    </submittedName>
</protein>
<dbReference type="InterPro" id="IPR052518">
    <property type="entry name" value="CHR_Transporter"/>
</dbReference>
<feature type="transmembrane region" description="Helical" evidence="7">
    <location>
        <begin position="74"/>
        <end position="99"/>
    </location>
</feature>
<sequence>MNTLLSLFFSFFQVGLFSIGGGYAAMPLIKAQTVDIHQWLTATEFADLVTIAEMTPGPIAINAATFVGMRVSGLAGVVVATLGNILPSCIIMLILARLYEKYSKQTLLKQILGGVRPVVVAAIFSAGLVLLQLALGSFTQPDLFALVVFVLAFIMLNSKKIPLGPITLLILGAVAGILRAVLL</sequence>
<dbReference type="Pfam" id="PF02417">
    <property type="entry name" value="Chromate_transp"/>
    <property type="match status" value="1"/>
</dbReference>
<keyword evidence="3" id="KW-1003">Cell membrane</keyword>
<keyword evidence="6 7" id="KW-0472">Membrane</keyword>
<feature type="transmembrane region" description="Helical" evidence="7">
    <location>
        <begin position="163"/>
        <end position="182"/>
    </location>
</feature>
<comment type="similarity">
    <text evidence="2">Belongs to the chromate ion transporter (CHR) (TC 2.A.51) family.</text>
</comment>
<dbReference type="PANTHER" id="PTHR43663:SF1">
    <property type="entry name" value="CHROMATE TRANSPORTER"/>
    <property type="match status" value="1"/>
</dbReference>
<comment type="caution">
    <text evidence="8">The sequence shown here is derived from an EMBL/GenBank/DDBJ whole genome shotgun (WGS) entry which is preliminary data.</text>
</comment>
<keyword evidence="5 7" id="KW-1133">Transmembrane helix</keyword>
<dbReference type="PANTHER" id="PTHR43663">
    <property type="entry name" value="CHROMATE TRANSPORT PROTEIN-RELATED"/>
    <property type="match status" value="1"/>
</dbReference>
<feature type="transmembrane region" description="Helical" evidence="7">
    <location>
        <begin position="111"/>
        <end position="132"/>
    </location>
</feature>
<dbReference type="AlphaFoldDB" id="A0A645A2Y3"/>
<organism evidence="8">
    <name type="scientific">bioreactor metagenome</name>
    <dbReference type="NCBI Taxonomy" id="1076179"/>
    <lineage>
        <taxon>unclassified sequences</taxon>
        <taxon>metagenomes</taxon>
        <taxon>ecological metagenomes</taxon>
    </lineage>
</organism>
<accession>A0A645A2Y3</accession>
<reference evidence="8" key="1">
    <citation type="submission" date="2019-08" db="EMBL/GenBank/DDBJ databases">
        <authorList>
            <person name="Kucharzyk K."/>
            <person name="Murdoch R.W."/>
            <person name="Higgins S."/>
            <person name="Loffler F."/>
        </authorList>
    </citation>
    <scope>NUCLEOTIDE SEQUENCE</scope>
</reference>
<evidence type="ECO:0000256" key="1">
    <source>
        <dbReference type="ARBA" id="ARBA00004651"/>
    </source>
</evidence>